<dbReference type="AlphaFoldDB" id="A0AAV0N2E5"/>
<reference evidence="1" key="1">
    <citation type="submission" date="2022-08" db="EMBL/GenBank/DDBJ databases">
        <authorList>
            <person name="Gutierrez-Valencia J."/>
        </authorList>
    </citation>
    <scope>NUCLEOTIDE SEQUENCE</scope>
</reference>
<evidence type="ECO:0000313" key="3">
    <source>
        <dbReference type="Proteomes" id="UP001154282"/>
    </source>
</evidence>
<evidence type="ECO:0000313" key="2">
    <source>
        <dbReference type="EMBL" id="CAI0544678.1"/>
    </source>
</evidence>
<organism evidence="1 3">
    <name type="scientific">Linum tenue</name>
    <dbReference type="NCBI Taxonomy" id="586396"/>
    <lineage>
        <taxon>Eukaryota</taxon>
        <taxon>Viridiplantae</taxon>
        <taxon>Streptophyta</taxon>
        <taxon>Embryophyta</taxon>
        <taxon>Tracheophyta</taxon>
        <taxon>Spermatophyta</taxon>
        <taxon>Magnoliopsida</taxon>
        <taxon>eudicotyledons</taxon>
        <taxon>Gunneridae</taxon>
        <taxon>Pentapetalae</taxon>
        <taxon>rosids</taxon>
        <taxon>fabids</taxon>
        <taxon>Malpighiales</taxon>
        <taxon>Linaceae</taxon>
        <taxon>Linum</taxon>
    </lineage>
</organism>
<proteinExistence type="predicted"/>
<dbReference type="EMBL" id="CAMGYJ010000007">
    <property type="protein sequence ID" value="CAI0452584.1"/>
    <property type="molecule type" value="Genomic_DNA"/>
</dbReference>
<accession>A0AAV0N2E5</accession>
<name>A0AAV0N2E5_9ROSI</name>
<keyword evidence="3" id="KW-1185">Reference proteome</keyword>
<sequence>MKPIQIGGVTLAKARIEAGRIHNPSPHINPEATAGTINLAFLLLNLCHMKTTKLPTHISIAKYAPTRKGTAIAMGNGTHFPTFFGNKSLDKLAAMANAKNP</sequence>
<dbReference type="Proteomes" id="UP001154282">
    <property type="component" value="Unassembled WGS sequence"/>
</dbReference>
<comment type="caution">
    <text evidence="1">The sequence shown here is derived from an EMBL/GenBank/DDBJ whole genome shotgun (WGS) entry which is preliminary data.</text>
</comment>
<protein>
    <submittedName>
        <fullName evidence="1">Uncharacterized protein</fullName>
    </submittedName>
</protein>
<gene>
    <name evidence="1" type="ORF">LITE_LOCUS31274</name>
    <name evidence="2" type="ORF">LITE_LOCUS43260</name>
</gene>
<evidence type="ECO:0000313" key="1">
    <source>
        <dbReference type="EMBL" id="CAI0452584.1"/>
    </source>
</evidence>
<dbReference type="EMBL" id="CAMGYJ010000009">
    <property type="protein sequence ID" value="CAI0544678.1"/>
    <property type="molecule type" value="Genomic_DNA"/>
</dbReference>